<dbReference type="GO" id="GO:0009279">
    <property type="term" value="C:cell outer membrane"/>
    <property type="evidence" value="ECO:0007669"/>
    <property type="project" value="UniProtKB-SubCell"/>
</dbReference>
<name>F3ZSK4_9BACE</name>
<gene>
    <name evidence="8" type="ORF">Bcop_1981</name>
</gene>
<dbReference type="eggNOG" id="COG0702">
    <property type="taxonomic scope" value="Bacteria"/>
</dbReference>
<dbReference type="HOGENOM" id="CLU_015553_1_1_10"/>
<comment type="similarity">
    <text evidence="2">Belongs to the SusD family.</text>
</comment>
<dbReference type="InterPro" id="IPR011990">
    <property type="entry name" value="TPR-like_helical_dom_sf"/>
</dbReference>
<reference evidence="8 9" key="1">
    <citation type="journal article" date="2011" name="Stand. Genomic Sci.">
        <title>Non-contiguous finished genome sequence of Bacteroides coprosuis type strain (PC139).</title>
        <authorList>
            <person name="Land M."/>
            <person name="Held B."/>
            <person name="Gronow S."/>
            <person name="Abt B."/>
            <person name="Lucas S."/>
            <person name="Del Rio T.G."/>
            <person name="Nolan M."/>
            <person name="Tice H."/>
            <person name="Cheng J.F."/>
            <person name="Pitluck S."/>
            <person name="Liolios K."/>
            <person name="Pagani I."/>
            <person name="Ivanova N."/>
            <person name="Mavromatis K."/>
            <person name="Mikhailova N."/>
            <person name="Pati A."/>
            <person name="Tapia R."/>
            <person name="Han C."/>
            <person name="Goodwin L."/>
            <person name="Chen A."/>
            <person name="Palaniappan K."/>
            <person name="Hauser L."/>
            <person name="Brambilla E.M."/>
            <person name="Rohde M."/>
            <person name="Goker M."/>
            <person name="Detter J.C."/>
            <person name="Woyke T."/>
            <person name="Bristow J."/>
            <person name="Eisen J.A."/>
            <person name="Markowitz V."/>
            <person name="Hugenholtz P."/>
            <person name="Kyrpides N.C."/>
            <person name="Klenk H.P."/>
            <person name="Lapidus A."/>
        </authorList>
    </citation>
    <scope>NUCLEOTIDE SEQUENCE</scope>
    <source>
        <strain evidence="8 9">DSM 18011</strain>
    </source>
</reference>
<dbReference type="AlphaFoldDB" id="F3ZSK4"/>
<dbReference type="Gene3D" id="1.25.40.390">
    <property type="match status" value="1"/>
</dbReference>
<evidence type="ECO:0000313" key="9">
    <source>
        <dbReference type="Proteomes" id="UP000018439"/>
    </source>
</evidence>
<dbReference type="EMBL" id="CM001167">
    <property type="protein sequence ID" value="EGJ72156.1"/>
    <property type="molecule type" value="Genomic_DNA"/>
</dbReference>
<comment type="subcellular location">
    <subcellularLocation>
        <location evidence="1">Cell outer membrane</location>
    </subcellularLocation>
</comment>
<evidence type="ECO:0000256" key="5">
    <source>
        <dbReference type="ARBA" id="ARBA00023237"/>
    </source>
</evidence>
<keyword evidence="3" id="KW-0732">Signal</keyword>
<accession>F3ZSK4</accession>
<protein>
    <submittedName>
        <fullName evidence="8">RagB/SusD domain-containing protein</fullName>
    </submittedName>
</protein>
<dbReference type="InterPro" id="IPR033985">
    <property type="entry name" value="SusD-like_N"/>
</dbReference>
<feature type="domain" description="RagB/SusD" evidence="6">
    <location>
        <begin position="364"/>
        <end position="552"/>
    </location>
</feature>
<dbReference type="CDD" id="cd08977">
    <property type="entry name" value="SusD"/>
    <property type="match status" value="1"/>
</dbReference>
<dbReference type="Pfam" id="PF14322">
    <property type="entry name" value="SusD-like_3"/>
    <property type="match status" value="1"/>
</dbReference>
<dbReference type="PROSITE" id="PS51257">
    <property type="entry name" value="PROKAR_LIPOPROTEIN"/>
    <property type="match status" value="1"/>
</dbReference>
<feature type="domain" description="SusD-like N-terminal" evidence="7">
    <location>
        <begin position="32"/>
        <end position="235"/>
    </location>
</feature>
<sequence>MTNMINKIKTGAGIVLSALLLTNTLSSCESRLEEKPYNFYGEDYYSSTHRMNMGLRGVYEVFSELNTYGQYWMVYDTDTDIAHVNGANLGHVARDLGHYNAYANHPWLEQSWGAYYSGINRANLLLENAHKVKVEADAKDTVLYHNYIAETKAMRALAYFDLVRLFGDIPLKTEHSEATSNFKLPRTNAEEIYDFIIDELNEAIPNLFNYDEYPGGFVGRMSKTAAQAMLARVYLFKAGYKLTVDGKMERPANYKEYYQKVVEMADAVINSGKHELNPSYEQIFRNMCELKFEPKENMFEIQFFNPVGANRHVSNQGTYNGPSIHQNSQYGRANSFIKTLGTFAAIFEKDDLRKEVAIADWQINKDDQVKKINAKRSYQWAPGKWRRNWQTAEIKDMNNTDVNVVVMRYADVLLMKAEALNEVNDGPTAEAIKLVNQVRHRAFGKEIDGTMKRDLKVGDFDHDSFLNEIINERARELCFEGGRRMDLIRWNKLGEKLQETKEELAKLTSEGHLEKFNYMAGDNFVAGKHELYPIPNYEIRETGAGWKQNNGYTE</sequence>
<evidence type="ECO:0000256" key="3">
    <source>
        <dbReference type="ARBA" id="ARBA00022729"/>
    </source>
</evidence>
<dbReference type="STRING" id="679937.Bcop_1981"/>
<dbReference type="OrthoDB" id="727588at2"/>
<evidence type="ECO:0000256" key="2">
    <source>
        <dbReference type="ARBA" id="ARBA00006275"/>
    </source>
</evidence>
<evidence type="ECO:0000259" key="6">
    <source>
        <dbReference type="Pfam" id="PF07980"/>
    </source>
</evidence>
<evidence type="ECO:0000256" key="4">
    <source>
        <dbReference type="ARBA" id="ARBA00023136"/>
    </source>
</evidence>
<keyword evidence="4" id="KW-0472">Membrane</keyword>
<dbReference type="InterPro" id="IPR012944">
    <property type="entry name" value="SusD_RagB_dom"/>
</dbReference>
<dbReference type="SUPFAM" id="SSF48452">
    <property type="entry name" value="TPR-like"/>
    <property type="match status" value="1"/>
</dbReference>
<dbReference type="Pfam" id="PF07980">
    <property type="entry name" value="SusD_RagB"/>
    <property type="match status" value="1"/>
</dbReference>
<proteinExistence type="inferred from homology"/>
<keyword evidence="5" id="KW-0998">Cell outer membrane</keyword>
<organism evidence="8 9">
    <name type="scientific">Bacteroides coprosuis DSM 18011</name>
    <dbReference type="NCBI Taxonomy" id="679937"/>
    <lineage>
        <taxon>Bacteria</taxon>
        <taxon>Pseudomonadati</taxon>
        <taxon>Bacteroidota</taxon>
        <taxon>Bacteroidia</taxon>
        <taxon>Bacteroidales</taxon>
        <taxon>Bacteroidaceae</taxon>
        <taxon>Bacteroides</taxon>
    </lineage>
</organism>
<evidence type="ECO:0000256" key="1">
    <source>
        <dbReference type="ARBA" id="ARBA00004442"/>
    </source>
</evidence>
<keyword evidence="9" id="KW-1185">Reference proteome</keyword>
<dbReference type="Proteomes" id="UP000018439">
    <property type="component" value="Chromosome"/>
</dbReference>
<evidence type="ECO:0000313" key="8">
    <source>
        <dbReference type="EMBL" id="EGJ72156.1"/>
    </source>
</evidence>
<evidence type="ECO:0000259" key="7">
    <source>
        <dbReference type="Pfam" id="PF14322"/>
    </source>
</evidence>